<organism evidence="2 3">
    <name type="scientific">Nocardia amikacinitolerans</name>
    <dbReference type="NCBI Taxonomy" id="756689"/>
    <lineage>
        <taxon>Bacteria</taxon>
        <taxon>Bacillati</taxon>
        <taxon>Actinomycetota</taxon>
        <taxon>Actinomycetes</taxon>
        <taxon>Mycobacteriales</taxon>
        <taxon>Nocardiaceae</taxon>
        <taxon>Nocardia</taxon>
    </lineage>
</organism>
<dbReference type="Pfam" id="PF10685">
    <property type="entry name" value="KGG"/>
    <property type="match status" value="1"/>
</dbReference>
<dbReference type="EMBL" id="OBEG01000003">
    <property type="protein sequence ID" value="SNY84734.1"/>
    <property type="molecule type" value="Genomic_DNA"/>
</dbReference>
<feature type="compositionally biased region" description="Basic and acidic residues" evidence="1">
    <location>
        <begin position="33"/>
        <end position="43"/>
    </location>
</feature>
<gene>
    <name evidence="2" type="ORF">SAMN04244553_3668</name>
</gene>
<evidence type="ECO:0000313" key="3">
    <source>
        <dbReference type="Proteomes" id="UP000219565"/>
    </source>
</evidence>
<feature type="compositionally biased region" description="Basic residues" evidence="1">
    <location>
        <begin position="56"/>
        <end position="65"/>
    </location>
</feature>
<evidence type="ECO:0008006" key="4">
    <source>
        <dbReference type="Google" id="ProtNLM"/>
    </source>
</evidence>
<dbReference type="InterPro" id="IPR019626">
    <property type="entry name" value="Stress-induced_KGG_rpt"/>
</dbReference>
<sequence>MADNRRGFAAMDSEQQRRIASQGGKASGGSFDNDPRRASEAGKKGAAAQPVEAKRLGGRHSHQGR</sequence>
<name>A0A285LIG0_9NOCA</name>
<reference evidence="2 3" key="1">
    <citation type="submission" date="2017-09" db="EMBL/GenBank/DDBJ databases">
        <authorList>
            <person name="Ehlers B."/>
            <person name="Leendertz F.H."/>
        </authorList>
    </citation>
    <scope>NUCLEOTIDE SEQUENCE [LARGE SCALE GENOMIC DNA]</scope>
    <source>
        <strain evidence="2 3">DSM 45537</strain>
    </source>
</reference>
<evidence type="ECO:0000313" key="2">
    <source>
        <dbReference type="EMBL" id="SNY84734.1"/>
    </source>
</evidence>
<dbReference type="RefSeq" id="WP_067786230.1">
    <property type="nucleotide sequence ID" value="NZ_JAMTCV010000009.1"/>
</dbReference>
<dbReference type="Proteomes" id="UP000219565">
    <property type="component" value="Unassembled WGS sequence"/>
</dbReference>
<keyword evidence="3" id="KW-1185">Reference proteome</keyword>
<feature type="region of interest" description="Disordered" evidence="1">
    <location>
        <begin position="1"/>
        <end position="65"/>
    </location>
</feature>
<accession>A0A285LIG0</accession>
<proteinExistence type="predicted"/>
<dbReference type="AlphaFoldDB" id="A0A285LIG0"/>
<evidence type="ECO:0000256" key="1">
    <source>
        <dbReference type="SAM" id="MobiDB-lite"/>
    </source>
</evidence>
<protein>
    <recommendedName>
        <fullName evidence="4">Stress-induced acidophilic repeat motif-containing protein</fullName>
    </recommendedName>
</protein>